<comment type="function">
    <text evidence="2">One of several proteins that assist in the late maturation steps of the functional core of the 30S ribosomal subunit. Associates with free 30S ribosomal subunits (but not with 30S subunits that are part of 70S ribosomes or polysomes). Required for efficient processing of 16S rRNA. May interact with the 5'-terminal helix region of 16S rRNA.</text>
</comment>
<evidence type="ECO:0000256" key="2">
    <source>
        <dbReference type="HAMAP-Rule" id="MF_00003"/>
    </source>
</evidence>
<accession>A0A1G2BS99</accession>
<evidence type="ECO:0000313" key="3">
    <source>
        <dbReference type="EMBL" id="OGY91439.1"/>
    </source>
</evidence>
<dbReference type="Pfam" id="PF02033">
    <property type="entry name" value="RBFA"/>
    <property type="match status" value="1"/>
</dbReference>
<dbReference type="Proteomes" id="UP000178109">
    <property type="component" value="Unassembled WGS sequence"/>
</dbReference>
<dbReference type="PANTHER" id="PTHR33515">
    <property type="entry name" value="RIBOSOME-BINDING FACTOR A, CHLOROPLASTIC-RELATED"/>
    <property type="match status" value="1"/>
</dbReference>
<dbReference type="InterPro" id="IPR023799">
    <property type="entry name" value="RbfA_dom_sf"/>
</dbReference>
<dbReference type="PANTHER" id="PTHR33515:SF1">
    <property type="entry name" value="RIBOSOME-BINDING FACTOR A, CHLOROPLASTIC-RELATED"/>
    <property type="match status" value="1"/>
</dbReference>
<keyword evidence="2" id="KW-0963">Cytoplasm</keyword>
<dbReference type="PROSITE" id="PS01319">
    <property type="entry name" value="RBFA"/>
    <property type="match status" value="1"/>
</dbReference>
<protein>
    <recommendedName>
        <fullName evidence="2">Ribosome-binding factor A</fullName>
    </recommendedName>
</protein>
<dbReference type="GO" id="GO:0043024">
    <property type="term" value="F:ribosomal small subunit binding"/>
    <property type="evidence" value="ECO:0007669"/>
    <property type="project" value="TreeGrafter"/>
</dbReference>
<sequence>MSHRLQQISALIQKDVANIIRRELELPLGVIVGVTKVVVGPDLKFAKILVSIMPATKAEPVLKFLNQNRLVVQQALVGNLTMKFSPKISFALDQTEMRAQHIESLLDKVQGGGN</sequence>
<reference evidence="3 4" key="1">
    <citation type="journal article" date="2016" name="Nat. Commun.">
        <title>Thousands of microbial genomes shed light on interconnected biogeochemical processes in an aquifer system.</title>
        <authorList>
            <person name="Anantharaman K."/>
            <person name="Brown C.T."/>
            <person name="Hug L.A."/>
            <person name="Sharon I."/>
            <person name="Castelle C.J."/>
            <person name="Probst A.J."/>
            <person name="Thomas B.C."/>
            <person name="Singh A."/>
            <person name="Wilkins M.J."/>
            <person name="Karaoz U."/>
            <person name="Brodie E.L."/>
            <person name="Williams K.H."/>
            <person name="Hubbard S.S."/>
            <person name="Banfield J.F."/>
        </authorList>
    </citation>
    <scope>NUCLEOTIDE SEQUENCE [LARGE SCALE GENOMIC DNA]</scope>
</reference>
<organism evidence="3 4">
    <name type="scientific">Candidatus Komeilibacteria bacterium RIFCSPLOWO2_02_FULL_48_11</name>
    <dbReference type="NCBI Taxonomy" id="1798553"/>
    <lineage>
        <taxon>Bacteria</taxon>
        <taxon>Candidatus Komeiliibacteriota</taxon>
    </lineage>
</organism>
<dbReference type="STRING" id="1798553.A3H70_00240"/>
<comment type="subunit">
    <text evidence="2">Monomer. Binds 30S ribosomal subunits, but not 50S ribosomal subunits or 70S ribosomes.</text>
</comment>
<dbReference type="EMBL" id="MHKO01000047">
    <property type="protein sequence ID" value="OGY91439.1"/>
    <property type="molecule type" value="Genomic_DNA"/>
</dbReference>
<dbReference type="InterPro" id="IPR015946">
    <property type="entry name" value="KH_dom-like_a/b"/>
</dbReference>
<gene>
    <name evidence="2" type="primary">rbfA</name>
    <name evidence="3" type="ORF">A3H70_00240</name>
</gene>
<dbReference type="GO" id="GO:0030490">
    <property type="term" value="P:maturation of SSU-rRNA"/>
    <property type="evidence" value="ECO:0007669"/>
    <property type="project" value="UniProtKB-UniRule"/>
</dbReference>
<comment type="caution">
    <text evidence="3">The sequence shown here is derived from an EMBL/GenBank/DDBJ whole genome shotgun (WGS) entry which is preliminary data.</text>
</comment>
<dbReference type="SUPFAM" id="SSF89919">
    <property type="entry name" value="Ribosome-binding factor A, RbfA"/>
    <property type="match status" value="1"/>
</dbReference>
<evidence type="ECO:0000256" key="1">
    <source>
        <dbReference type="ARBA" id="ARBA00022517"/>
    </source>
</evidence>
<dbReference type="Gene3D" id="3.30.300.20">
    <property type="match status" value="1"/>
</dbReference>
<dbReference type="HAMAP" id="MF_00003">
    <property type="entry name" value="RbfA"/>
    <property type="match status" value="1"/>
</dbReference>
<evidence type="ECO:0000313" key="4">
    <source>
        <dbReference type="Proteomes" id="UP000178109"/>
    </source>
</evidence>
<dbReference type="InterPro" id="IPR000238">
    <property type="entry name" value="RbfA"/>
</dbReference>
<dbReference type="NCBIfam" id="TIGR00082">
    <property type="entry name" value="rbfA"/>
    <property type="match status" value="1"/>
</dbReference>
<comment type="similarity">
    <text evidence="2">Belongs to the RbfA family.</text>
</comment>
<proteinExistence type="inferred from homology"/>
<keyword evidence="1 2" id="KW-0690">Ribosome biogenesis</keyword>
<dbReference type="GO" id="GO:0005829">
    <property type="term" value="C:cytosol"/>
    <property type="evidence" value="ECO:0007669"/>
    <property type="project" value="TreeGrafter"/>
</dbReference>
<dbReference type="InterPro" id="IPR020053">
    <property type="entry name" value="Ribosome-bd_factorA_CS"/>
</dbReference>
<dbReference type="AlphaFoldDB" id="A0A1G2BS99"/>
<comment type="subcellular location">
    <subcellularLocation>
        <location evidence="2">Cytoplasm</location>
    </subcellularLocation>
</comment>
<name>A0A1G2BS99_9BACT</name>